<keyword evidence="1" id="KW-0378">Hydrolase</keyword>
<dbReference type="InterPro" id="IPR009003">
    <property type="entry name" value="Peptidase_S1_PA"/>
</dbReference>
<dbReference type="RefSeq" id="WP_114915968.1">
    <property type="nucleotide sequence ID" value="NZ_CP024848.1"/>
</dbReference>
<dbReference type="AlphaFoldDB" id="A0A345PF91"/>
<dbReference type="EMBL" id="CP024848">
    <property type="protein sequence ID" value="AXI08671.1"/>
    <property type="molecule type" value="Genomic_DNA"/>
</dbReference>
<accession>A0A345PF91</accession>
<dbReference type="KEGG" id="ocn:CUC15_06985"/>
<dbReference type="PANTHER" id="PTHR43019:SF23">
    <property type="entry name" value="PROTEASE DO-LIKE 5, CHLOROPLASTIC"/>
    <property type="match status" value="1"/>
</dbReference>
<evidence type="ECO:0000313" key="3">
    <source>
        <dbReference type="EMBL" id="AXI08671.1"/>
    </source>
</evidence>
<keyword evidence="1" id="KW-0720">Serine protease</keyword>
<dbReference type="SUPFAM" id="SSF50494">
    <property type="entry name" value="Trypsin-like serine proteases"/>
    <property type="match status" value="1"/>
</dbReference>
<dbReference type="OrthoDB" id="9766361at2"/>
<protein>
    <submittedName>
        <fullName evidence="3">Serine protease</fullName>
    </submittedName>
</protein>
<dbReference type="Proteomes" id="UP000253908">
    <property type="component" value="Chromosome"/>
</dbReference>
<keyword evidence="2" id="KW-1133">Transmembrane helix</keyword>
<dbReference type="GO" id="GO:0006508">
    <property type="term" value="P:proteolysis"/>
    <property type="evidence" value="ECO:0007669"/>
    <property type="project" value="UniProtKB-KW"/>
</dbReference>
<sequence length="274" mass="30913">MDNKDKERNKQEIIDEDLYEEFDDEELYELVEAERQKVLLKEKSKKDQKPKRPFPKWAFWLIAFAMFFNIFALFPQVFSIPAIEFLKTSAILSTSEIVQQQKKAVVVIETENSKGTGFAISADGKILTNYHVIEDKNAITVAFPDDGLFQAEVIETYPTIDLAMIEVDGKNLPYLSLAGHPDFESGEAISFIGNPLKFNGIANEGEIIGYTKLASWNEEVLMIEAPVYRGNSGSPILNQDGEVIGIIFATLNHDTYGRVGLFVPISLYYQYSSD</sequence>
<reference evidence="4" key="1">
    <citation type="submission" date="2017-11" db="EMBL/GenBank/DDBJ databases">
        <authorList>
            <person name="Zhu W."/>
        </authorList>
    </citation>
    <scope>NUCLEOTIDE SEQUENCE [LARGE SCALE GENOMIC DNA]</scope>
    <source>
        <strain evidence="4">160</strain>
    </source>
</reference>
<dbReference type="PRINTS" id="PR00834">
    <property type="entry name" value="PROTEASES2C"/>
</dbReference>
<gene>
    <name evidence="3" type="ORF">CUC15_06985</name>
</gene>
<dbReference type="Pfam" id="PF13365">
    <property type="entry name" value="Trypsin_2"/>
    <property type="match status" value="1"/>
</dbReference>
<evidence type="ECO:0000256" key="2">
    <source>
        <dbReference type="SAM" id="Phobius"/>
    </source>
</evidence>
<keyword evidence="2" id="KW-0472">Membrane</keyword>
<keyword evidence="2" id="KW-0812">Transmembrane</keyword>
<keyword evidence="4" id="KW-1185">Reference proteome</keyword>
<evidence type="ECO:0000256" key="1">
    <source>
        <dbReference type="ARBA" id="ARBA00022825"/>
    </source>
</evidence>
<feature type="transmembrane region" description="Helical" evidence="2">
    <location>
        <begin position="57"/>
        <end position="78"/>
    </location>
</feature>
<dbReference type="GO" id="GO:0004252">
    <property type="term" value="F:serine-type endopeptidase activity"/>
    <property type="evidence" value="ECO:0007669"/>
    <property type="project" value="InterPro"/>
</dbReference>
<evidence type="ECO:0000313" key="4">
    <source>
        <dbReference type="Proteomes" id="UP000253908"/>
    </source>
</evidence>
<organism evidence="3 4">
    <name type="scientific">Oceanobacillus zhaokaii</name>
    <dbReference type="NCBI Taxonomy" id="2052660"/>
    <lineage>
        <taxon>Bacteria</taxon>
        <taxon>Bacillati</taxon>
        <taxon>Bacillota</taxon>
        <taxon>Bacilli</taxon>
        <taxon>Bacillales</taxon>
        <taxon>Bacillaceae</taxon>
        <taxon>Oceanobacillus</taxon>
    </lineage>
</organism>
<proteinExistence type="predicted"/>
<keyword evidence="3" id="KW-0645">Protease</keyword>
<name>A0A345PF91_9BACI</name>
<dbReference type="InterPro" id="IPR001940">
    <property type="entry name" value="Peptidase_S1C"/>
</dbReference>
<dbReference type="InterPro" id="IPR043504">
    <property type="entry name" value="Peptidase_S1_PA_chymotrypsin"/>
</dbReference>
<dbReference type="PANTHER" id="PTHR43019">
    <property type="entry name" value="SERINE ENDOPROTEASE DEGS"/>
    <property type="match status" value="1"/>
</dbReference>
<dbReference type="Gene3D" id="2.40.10.10">
    <property type="entry name" value="Trypsin-like serine proteases"/>
    <property type="match status" value="2"/>
</dbReference>